<dbReference type="Proteomes" id="UP001056778">
    <property type="component" value="Chromosome 3"/>
</dbReference>
<gene>
    <name evidence="1" type="ORF">MML48_3g00015137</name>
</gene>
<sequence>MPPLRLGDTIPNFKANTTEGPIEFYNYQGKSDIPGDFPYPIVADETRELAVKLDMIDQNNKDDEDRALTVRALYIIDPAHKLRLSMQYPASTGRSVDLVKKVMIVPTVSDAEAEKLFPGGIDRVSMPSGLTYVRTTTKYRS</sequence>
<reference evidence="1" key="1">
    <citation type="submission" date="2022-04" db="EMBL/GenBank/DDBJ databases">
        <title>Chromosome-scale genome assembly of Holotrichia oblita Faldermann.</title>
        <authorList>
            <person name="Rongchong L."/>
        </authorList>
    </citation>
    <scope>NUCLEOTIDE SEQUENCE</scope>
    <source>
        <strain evidence="1">81SQS9</strain>
    </source>
</reference>
<comment type="caution">
    <text evidence="1">The sequence shown here is derived from an EMBL/GenBank/DDBJ whole genome shotgun (WGS) entry which is preliminary data.</text>
</comment>
<name>A0ACB9TF83_HOLOL</name>
<evidence type="ECO:0000313" key="1">
    <source>
        <dbReference type="EMBL" id="KAI4465422.1"/>
    </source>
</evidence>
<keyword evidence="2" id="KW-1185">Reference proteome</keyword>
<organism evidence="1 2">
    <name type="scientific">Holotrichia oblita</name>
    <name type="common">Chafer beetle</name>
    <dbReference type="NCBI Taxonomy" id="644536"/>
    <lineage>
        <taxon>Eukaryota</taxon>
        <taxon>Metazoa</taxon>
        <taxon>Ecdysozoa</taxon>
        <taxon>Arthropoda</taxon>
        <taxon>Hexapoda</taxon>
        <taxon>Insecta</taxon>
        <taxon>Pterygota</taxon>
        <taxon>Neoptera</taxon>
        <taxon>Endopterygota</taxon>
        <taxon>Coleoptera</taxon>
        <taxon>Polyphaga</taxon>
        <taxon>Scarabaeiformia</taxon>
        <taxon>Scarabaeidae</taxon>
        <taxon>Melolonthinae</taxon>
        <taxon>Holotrichia</taxon>
    </lineage>
</organism>
<proteinExistence type="predicted"/>
<protein>
    <submittedName>
        <fullName evidence="1">Uncharacterized protein</fullName>
    </submittedName>
</protein>
<accession>A0ACB9TF83</accession>
<dbReference type="EMBL" id="CM043017">
    <property type="protein sequence ID" value="KAI4465422.1"/>
    <property type="molecule type" value="Genomic_DNA"/>
</dbReference>
<evidence type="ECO:0000313" key="2">
    <source>
        <dbReference type="Proteomes" id="UP001056778"/>
    </source>
</evidence>